<reference evidence="2 3" key="1">
    <citation type="journal article" date="2018" name="Sci. Rep.">
        <title>Comparative genomics provides insights into the lifestyle and reveals functional heterogeneity of dark septate endophytic fungi.</title>
        <authorList>
            <person name="Knapp D.G."/>
            <person name="Nemeth J.B."/>
            <person name="Barry K."/>
            <person name="Hainaut M."/>
            <person name="Henrissat B."/>
            <person name="Johnson J."/>
            <person name="Kuo A."/>
            <person name="Lim J.H.P."/>
            <person name="Lipzen A."/>
            <person name="Nolan M."/>
            <person name="Ohm R.A."/>
            <person name="Tamas L."/>
            <person name="Grigoriev I.V."/>
            <person name="Spatafora J.W."/>
            <person name="Nagy L.G."/>
            <person name="Kovacs G.M."/>
        </authorList>
    </citation>
    <scope>NUCLEOTIDE SEQUENCE [LARGE SCALE GENOMIC DNA]</scope>
    <source>
        <strain evidence="2 3">DSE2036</strain>
    </source>
</reference>
<sequence length="497" mass="57349">MAQSQQHRPSYHTFVESLIRSGYTNLKYLDQDILHDRYVFEANCTIVQFGHDGAITEPRTACEADFIPNPTGTQRRLFILQGECTSLVNQIGEALDIEPEFFADHIRAVTWEHHNDKTNNPMLPSVRRGAHFWTLQYFEPIQLEGHFGLSRTQFRHGGLLRRMIIRNPDKDHRKACSVGLVTRFMSFWHRADDNGSFDDKPGEPYKTRSTSWRPYGGGYMNFAMLHKRKSLTALSPSTAVSHSGSLKEDLIWKLRHASLFAATEDNIERVSTILQKIALSNWLLTLAFLWRDFSSIHLEYLTDQDIPMNKVQFVLQDIDSSRSLLNRCILTTRRNLFQLGIKPSDENYYTSWHQKNADDQQLLAADWSFLFQELKSWAEDTEHLANIRMLNLQVLDTKRSQKVSELSQEMSLRSMLDSRQMNTLTRLGQVLLLVFTPTGMAYGILSMPGDFAPGQGRFWVFFVVAIPLCLFTMSIYMWHGKLEKRFTGYSSGSLAKR</sequence>
<dbReference type="EMBL" id="KZ805325">
    <property type="protein sequence ID" value="PVI03991.1"/>
    <property type="molecule type" value="Genomic_DNA"/>
</dbReference>
<proteinExistence type="predicted"/>
<keyword evidence="1" id="KW-0472">Membrane</keyword>
<keyword evidence="3" id="KW-1185">Reference proteome</keyword>
<evidence type="ECO:0000313" key="3">
    <source>
        <dbReference type="Proteomes" id="UP000244855"/>
    </source>
</evidence>
<keyword evidence="1" id="KW-0812">Transmembrane</keyword>
<organism evidence="2 3">
    <name type="scientific">Periconia macrospinosa</name>
    <dbReference type="NCBI Taxonomy" id="97972"/>
    <lineage>
        <taxon>Eukaryota</taxon>
        <taxon>Fungi</taxon>
        <taxon>Dikarya</taxon>
        <taxon>Ascomycota</taxon>
        <taxon>Pezizomycotina</taxon>
        <taxon>Dothideomycetes</taxon>
        <taxon>Pleosporomycetidae</taxon>
        <taxon>Pleosporales</taxon>
        <taxon>Massarineae</taxon>
        <taxon>Periconiaceae</taxon>
        <taxon>Periconia</taxon>
    </lineage>
</organism>
<dbReference type="OrthoDB" id="5428055at2759"/>
<feature type="transmembrane region" description="Helical" evidence="1">
    <location>
        <begin position="457"/>
        <end position="478"/>
    </location>
</feature>
<keyword evidence="1" id="KW-1133">Transmembrane helix</keyword>
<name>A0A2V1E0Q9_9PLEO</name>
<dbReference type="AlphaFoldDB" id="A0A2V1E0Q9"/>
<accession>A0A2V1E0Q9</accession>
<feature type="transmembrane region" description="Helical" evidence="1">
    <location>
        <begin position="423"/>
        <end position="445"/>
    </location>
</feature>
<gene>
    <name evidence="2" type="ORF">DM02DRAFT_726099</name>
</gene>
<protein>
    <recommendedName>
        <fullName evidence="4">Cora-domain-containing protein</fullName>
    </recommendedName>
</protein>
<evidence type="ECO:0000256" key="1">
    <source>
        <dbReference type="SAM" id="Phobius"/>
    </source>
</evidence>
<evidence type="ECO:0008006" key="4">
    <source>
        <dbReference type="Google" id="ProtNLM"/>
    </source>
</evidence>
<evidence type="ECO:0000313" key="2">
    <source>
        <dbReference type="EMBL" id="PVI03991.1"/>
    </source>
</evidence>
<dbReference type="Proteomes" id="UP000244855">
    <property type="component" value="Unassembled WGS sequence"/>
</dbReference>